<accession>A0A7J6DK64</accession>
<keyword evidence="2" id="KW-1185">Reference proteome</keyword>
<dbReference type="InterPro" id="IPR019587">
    <property type="entry name" value="Polyketide_cyclase/dehydratase"/>
</dbReference>
<dbReference type="Proteomes" id="UP000583929">
    <property type="component" value="Unassembled WGS sequence"/>
</dbReference>
<comment type="caution">
    <text evidence="1">The sequence shown here is derived from an EMBL/GenBank/DDBJ whole genome shotgun (WGS) entry which is preliminary data.</text>
</comment>
<dbReference type="Gene3D" id="3.30.530.20">
    <property type="match status" value="1"/>
</dbReference>
<name>A0A7J6DK64_CANSA</name>
<proteinExistence type="predicted"/>
<dbReference type="CDD" id="cd07821">
    <property type="entry name" value="PYR_PYL_RCAR_like"/>
    <property type="match status" value="1"/>
</dbReference>
<reference evidence="1 2" key="1">
    <citation type="journal article" date="2020" name="bioRxiv">
        <title>Sequence and annotation of 42 cannabis genomes reveals extensive copy number variation in cannabinoid synthesis and pathogen resistance genes.</title>
        <authorList>
            <person name="Mckernan K.J."/>
            <person name="Helbert Y."/>
            <person name="Kane L.T."/>
            <person name="Ebling H."/>
            <person name="Zhang L."/>
            <person name="Liu B."/>
            <person name="Eaton Z."/>
            <person name="Mclaughlin S."/>
            <person name="Kingan S."/>
            <person name="Baybayan P."/>
            <person name="Concepcion G."/>
            <person name="Jordan M."/>
            <person name="Riva A."/>
            <person name="Barbazuk W."/>
            <person name="Harkins T."/>
        </authorList>
    </citation>
    <scope>NUCLEOTIDE SEQUENCE [LARGE SCALE GENOMIC DNA]</scope>
    <source>
        <strain evidence="2">cv. Jamaican Lion 4</strain>
        <tissue evidence="1">Leaf</tissue>
    </source>
</reference>
<dbReference type="PANTHER" id="PTHR33789:SF5">
    <property type="entry name" value="BET V I_MAJOR LATEX PROTEIN DOMAIN-CONTAINING PROTEIN"/>
    <property type="match status" value="1"/>
</dbReference>
<dbReference type="SUPFAM" id="SSF55961">
    <property type="entry name" value="Bet v1-like"/>
    <property type="match status" value="1"/>
</dbReference>
<protein>
    <submittedName>
        <fullName evidence="1">Uncharacterized protein</fullName>
    </submittedName>
</protein>
<dbReference type="Pfam" id="PF10604">
    <property type="entry name" value="Polyketide_cyc2"/>
    <property type="match status" value="1"/>
</dbReference>
<sequence>MEIEDKKEVAKWRGRVSGIVEAPAEKVWGLVSKTKRLREWITMVERCTELEGKEGIPGYTRLISGFMFPQEDGERSWIKERLVSMDMDMDTPLCSYVYRMEATNIVGLDGSVNRLKVVDYGEDSTLVEWSFEVNPYDGLCEESIVDYLGFLYKSCIHRIQAAIDAAPSNKA</sequence>
<evidence type="ECO:0000313" key="1">
    <source>
        <dbReference type="EMBL" id="KAF4346494.1"/>
    </source>
</evidence>
<evidence type="ECO:0000313" key="2">
    <source>
        <dbReference type="Proteomes" id="UP000583929"/>
    </source>
</evidence>
<organism evidence="1 2">
    <name type="scientific">Cannabis sativa</name>
    <name type="common">Hemp</name>
    <name type="synonym">Marijuana</name>
    <dbReference type="NCBI Taxonomy" id="3483"/>
    <lineage>
        <taxon>Eukaryota</taxon>
        <taxon>Viridiplantae</taxon>
        <taxon>Streptophyta</taxon>
        <taxon>Embryophyta</taxon>
        <taxon>Tracheophyta</taxon>
        <taxon>Spermatophyta</taxon>
        <taxon>Magnoliopsida</taxon>
        <taxon>eudicotyledons</taxon>
        <taxon>Gunneridae</taxon>
        <taxon>Pentapetalae</taxon>
        <taxon>rosids</taxon>
        <taxon>fabids</taxon>
        <taxon>Rosales</taxon>
        <taxon>Cannabaceae</taxon>
        <taxon>Cannabis</taxon>
    </lineage>
</organism>
<dbReference type="EMBL" id="JAATIQ010000992">
    <property type="protein sequence ID" value="KAF4346494.1"/>
    <property type="molecule type" value="Genomic_DNA"/>
</dbReference>
<dbReference type="InterPro" id="IPR023393">
    <property type="entry name" value="START-like_dom_sf"/>
</dbReference>
<dbReference type="GO" id="GO:0004864">
    <property type="term" value="F:protein phosphatase inhibitor activity"/>
    <property type="evidence" value="ECO:0007669"/>
    <property type="project" value="UniProtKB-ARBA"/>
</dbReference>
<dbReference type="InterPro" id="IPR053249">
    <property type="entry name" value="LFS"/>
</dbReference>
<dbReference type="AlphaFoldDB" id="A0A7J6DK64"/>
<dbReference type="PANTHER" id="PTHR33789">
    <property type="entry name" value="LACHRYMATORY-FACTOR SYNTHASE"/>
    <property type="match status" value="1"/>
</dbReference>
<gene>
    <name evidence="1" type="ORF">G4B88_008693</name>
</gene>